<dbReference type="EMBL" id="BGZK01000830">
    <property type="protein sequence ID" value="GBP62042.1"/>
    <property type="molecule type" value="Genomic_DNA"/>
</dbReference>
<evidence type="ECO:0000313" key="1">
    <source>
        <dbReference type="EMBL" id="GBP62042.1"/>
    </source>
</evidence>
<name>A0A4C1XGC1_EUMVA</name>
<dbReference type="AlphaFoldDB" id="A0A4C1XGC1"/>
<keyword evidence="2" id="KW-1185">Reference proteome</keyword>
<proteinExistence type="predicted"/>
<organism evidence="1 2">
    <name type="scientific">Eumeta variegata</name>
    <name type="common">Bagworm moth</name>
    <name type="synonym">Eumeta japonica</name>
    <dbReference type="NCBI Taxonomy" id="151549"/>
    <lineage>
        <taxon>Eukaryota</taxon>
        <taxon>Metazoa</taxon>
        <taxon>Ecdysozoa</taxon>
        <taxon>Arthropoda</taxon>
        <taxon>Hexapoda</taxon>
        <taxon>Insecta</taxon>
        <taxon>Pterygota</taxon>
        <taxon>Neoptera</taxon>
        <taxon>Endopterygota</taxon>
        <taxon>Lepidoptera</taxon>
        <taxon>Glossata</taxon>
        <taxon>Ditrysia</taxon>
        <taxon>Tineoidea</taxon>
        <taxon>Psychidae</taxon>
        <taxon>Oiketicinae</taxon>
        <taxon>Eumeta</taxon>
    </lineage>
</organism>
<comment type="caution">
    <text evidence="1">The sequence shown here is derived from an EMBL/GenBank/DDBJ whole genome shotgun (WGS) entry which is preliminary data.</text>
</comment>
<evidence type="ECO:0000313" key="2">
    <source>
        <dbReference type="Proteomes" id="UP000299102"/>
    </source>
</evidence>
<reference evidence="1 2" key="1">
    <citation type="journal article" date="2019" name="Commun. Biol.">
        <title>The bagworm genome reveals a unique fibroin gene that provides high tensile strength.</title>
        <authorList>
            <person name="Kono N."/>
            <person name="Nakamura H."/>
            <person name="Ohtoshi R."/>
            <person name="Tomita M."/>
            <person name="Numata K."/>
            <person name="Arakawa K."/>
        </authorList>
    </citation>
    <scope>NUCLEOTIDE SEQUENCE [LARGE SCALE GENOMIC DNA]</scope>
</reference>
<gene>
    <name evidence="1" type="ORF">EVAR_54067_1</name>
</gene>
<accession>A0A4C1XGC1</accession>
<protein>
    <submittedName>
        <fullName evidence="1">Uncharacterized protein</fullName>
    </submittedName>
</protein>
<dbReference type="Proteomes" id="UP000299102">
    <property type="component" value="Unassembled WGS sequence"/>
</dbReference>
<sequence>MKASHWRSLWCRSVRLGTVDRLFLSRFSISPVAGNFHTTIFTRRKAIFAYINVRRPAYKRKCFEKAPSTEKIRPRCVSEKMTFCMRASAYSGCLRSGWTDYDATFTEAVSDATNASGAGGLECSSRVRTWRLINRYPPQAPPILATPLLLAVTRPLRWE</sequence>